<name>A0A5B7K0H8_PORTR</name>
<dbReference type="PANTHER" id="PTHR46396">
    <property type="entry name" value="PROTEIN O-LINKED-MANNOSE BETA-1,2-N-ACETYLGLUCOSAMINYLTRANSFERASE 1"/>
    <property type="match status" value="1"/>
</dbReference>
<comment type="caution">
    <text evidence="1">The sequence shown here is derived from an EMBL/GenBank/DDBJ whole genome shotgun (WGS) entry which is preliminary data.</text>
</comment>
<organism evidence="1 2">
    <name type="scientific">Portunus trituberculatus</name>
    <name type="common">Swimming crab</name>
    <name type="synonym">Neptunus trituberculatus</name>
    <dbReference type="NCBI Taxonomy" id="210409"/>
    <lineage>
        <taxon>Eukaryota</taxon>
        <taxon>Metazoa</taxon>
        <taxon>Ecdysozoa</taxon>
        <taxon>Arthropoda</taxon>
        <taxon>Crustacea</taxon>
        <taxon>Multicrustacea</taxon>
        <taxon>Malacostraca</taxon>
        <taxon>Eumalacostraca</taxon>
        <taxon>Eucarida</taxon>
        <taxon>Decapoda</taxon>
        <taxon>Pleocyemata</taxon>
        <taxon>Brachyura</taxon>
        <taxon>Eubrachyura</taxon>
        <taxon>Portunoidea</taxon>
        <taxon>Portunidae</taxon>
        <taxon>Portuninae</taxon>
        <taxon>Portunus</taxon>
    </lineage>
</organism>
<proteinExistence type="predicted"/>
<evidence type="ECO:0000313" key="1">
    <source>
        <dbReference type="EMBL" id="MPD01913.1"/>
    </source>
</evidence>
<dbReference type="GO" id="GO:0047223">
    <property type="term" value="F:beta-1,3-galactosyl-O-glycosyl-glycoprotein beta-1,3-N-acetylglucosaminyltransferase activity"/>
    <property type="evidence" value="ECO:0007669"/>
    <property type="project" value="TreeGrafter"/>
</dbReference>
<protein>
    <submittedName>
        <fullName evidence="1">Protein O-linked-mannose beta-1,2-N-acetylglucosaminyltransferase 1</fullName>
    </submittedName>
</protein>
<dbReference type="InterPro" id="IPR052463">
    <property type="entry name" value="O-linked_mannose_GnT"/>
</dbReference>
<sequence>MVIHASSNFCPPICVLLRQCLRIWDLDGRGYHHGMWRLNIKTNPLLIVGVPFSQYS</sequence>
<dbReference type="Proteomes" id="UP000324222">
    <property type="component" value="Unassembled WGS sequence"/>
</dbReference>
<accession>A0A5B7K0H8</accession>
<keyword evidence="1" id="KW-0328">Glycosyltransferase</keyword>
<dbReference type="GO" id="GO:0000139">
    <property type="term" value="C:Golgi membrane"/>
    <property type="evidence" value="ECO:0007669"/>
    <property type="project" value="TreeGrafter"/>
</dbReference>
<dbReference type="AlphaFoldDB" id="A0A5B7K0H8"/>
<keyword evidence="1" id="KW-0808">Transferase</keyword>
<gene>
    <name evidence="1" type="primary">POMGNT1_5</name>
    <name evidence="1" type="ORF">E2C01_097462</name>
</gene>
<dbReference type="PANTHER" id="PTHR46396:SF1">
    <property type="entry name" value="PROTEIN O-LINKED-MANNOSE BETA-1,2-N-ACETYLGLUCOSAMINYLTRANSFERASE 1"/>
    <property type="match status" value="1"/>
</dbReference>
<dbReference type="EMBL" id="VSRR010129098">
    <property type="protein sequence ID" value="MPD01913.1"/>
    <property type="molecule type" value="Genomic_DNA"/>
</dbReference>
<keyword evidence="2" id="KW-1185">Reference proteome</keyword>
<reference evidence="1 2" key="1">
    <citation type="submission" date="2019-05" db="EMBL/GenBank/DDBJ databases">
        <title>Another draft genome of Portunus trituberculatus and its Hox gene families provides insights of decapod evolution.</title>
        <authorList>
            <person name="Jeong J.-H."/>
            <person name="Song I."/>
            <person name="Kim S."/>
            <person name="Choi T."/>
            <person name="Kim D."/>
            <person name="Ryu S."/>
            <person name="Kim W."/>
        </authorList>
    </citation>
    <scope>NUCLEOTIDE SEQUENCE [LARGE SCALE GENOMIC DNA]</scope>
    <source>
        <tissue evidence="1">Muscle</tissue>
    </source>
</reference>
<evidence type="ECO:0000313" key="2">
    <source>
        <dbReference type="Proteomes" id="UP000324222"/>
    </source>
</evidence>
<dbReference type="GO" id="GO:0016266">
    <property type="term" value="P:protein O-linked glycosylation via N-acetyl-galactosamine"/>
    <property type="evidence" value="ECO:0007669"/>
    <property type="project" value="TreeGrafter"/>
</dbReference>